<dbReference type="InterPro" id="IPR001614">
    <property type="entry name" value="Myelin_PLP"/>
</dbReference>
<feature type="transmembrane region" description="Helical" evidence="1">
    <location>
        <begin position="103"/>
        <end position="136"/>
    </location>
</feature>
<reference evidence="2 3" key="1">
    <citation type="submission" date="2024-08" db="EMBL/GenBank/DDBJ databases">
        <title>Gnathostoma spinigerum genome.</title>
        <authorList>
            <person name="Gonzalez-Bertolin B."/>
            <person name="Monzon S."/>
            <person name="Zaballos A."/>
            <person name="Jimenez P."/>
            <person name="Dekumyoy P."/>
            <person name="Varona S."/>
            <person name="Cuesta I."/>
            <person name="Sumanam S."/>
            <person name="Adisakwattana P."/>
            <person name="Gasser R.B."/>
            <person name="Hernandez-Gonzalez A."/>
            <person name="Young N.D."/>
            <person name="Perteguer M.J."/>
        </authorList>
    </citation>
    <scope>NUCLEOTIDE SEQUENCE [LARGE SCALE GENOMIC DNA]</scope>
    <source>
        <strain evidence="2">AL3</strain>
        <tissue evidence="2">Liver</tissue>
    </source>
</reference>
<dbReference type="Pfam" id="PF01275">
    <property type="entry name" value="Myelin_PLP"/>
    <property type="match status" value="1"/>
</dbReference>
<evidence type="ECO:0000313" key="2">
    <source>
        <dbReference type="EMBL" id="MFH4975750.1"/>
    </source>
</evidence>
<sequence>MLSCIRATAWYSLFATILSAAGLILFSLAFDKAMLGFSKQVNSLIPIGSLGVRWPLILITAVFVIVEIFFLLIGVFSTRYFHRYESSQKNVQSISWKILAFRSIVGLSCLISAMLLFFWCLIVCFAAVCTAFYFVFIGATYSFCSFLDTRCFDFSVLLPAINRLLAKKDVNLVFCIEKKEVLCSSENNQLFWFFAALCCSLIALSGLIQLLMCLTSNYTRFRLAAQRRKGEHFALDRAGVMSGSFELSTMPRLY</sequence>
<dbReference type="AlphaFoldDB" id="A0ABD6EHF0"/>
<gene>
    <name evidence="2" type="ORF">AB6A40_002459</name>
</gene>
<dbReference type="PANTHER" id="PTHR11683">
    <property type="entry name" value="MYELIN PROTEOLIPID"/>
    <property type="match status" value="1"/>
</dbReference>
<feature type="transmembrane region" description="Helical" evidence="1">
    <location>
        <begin position="190"/>
        <end position="214"/>
    </location>
</feature>
<dbReference type="EMBL" id="JBGFUD010001098">
    <property type="protein sequence ID" value="MFH4975750.1"/>
    <property type="molecule type" value="Genomic_DNA"/>
</dbReference>
<keyword evidence="1" id="KW-0812">Transmembrane</keyword>
<feature type="transmembrane region" description="Helical" evidence="1">
    <location>
        <begin position="56"/>
        <end position="82"/>
    </location>
</feature>
<evidence type="ECO:0000256" key="1">
    <source>
        <dbReference type="SAM" id="Phobius"/>
    </source>
</evidence>
<keyword evidence="1" id="KW-1133">Transmembrane helix</keyword>
<feature type="transmembrane region" description="Helical" evidence="1">
    <location>
        <begin position="9"/>
        <end position="30"/>
    </location>
</feature>
<dbReference type="Proteomes" id="UP001608902">
    <property type="component" value="Unassembled WGS sequence"/>
</dbReference>
<organism evidence="2 3">
    <name type="scientific">Gnathostoma spinigerum</name>
    <dbReference type="NCBI Taxonomy" id="75299"/>
    <lineage>
        <taxon>Eukaryota</taxon>
        <taxon>Metazoa</taxon>
        <taxon>Ecdysozoa</taxon>
        <taxon>Nematoda</taxon>
        <taxon>Chromadorea</taxon>
        <taxon>Rhabditida</taxon>
        <taxon>Spirurina</taxon>
        <taxon>Gnathostomatomorpha</taxon>
        <taxon>Gnathostomatoidea</taxon>
        <taxon>Gnathostomatidae</taxon>
        <taxon>Gnathostoma</taxon>
    </lineage>
</organism>
<dbReference type="PANTHER" id="PTHR11683:SF12">
    <property type="entry name" value="M6, ISOFORM F"/>
    <property type="match status" value="1"/>
</dbReference>
<comment type="caution">
    <text evidence="2">The sequence shown here is derived from an EMBL/GenBank/DDBJ whole genome shotgun (WGS) entry which is preliminary data.</text>
</comment>
<proteinExistence type="predicted"/>
<name>A0ABD6EHF0_9BILA</name>
<keyword evidence="3" id="KW-1185">Reference proteome</keyword>
<keyword evidence="1" id="KW-0472">Membrane</keyword>
<evidence type="ECO:0000313" key="3">
    <source>
        <dbReference type="Proteomes" id="UP001608902"/>
    </source>
</evidence>
<accession>A0ABD6EHF0</accession>
<protein>
    <submittedName>
        <fullName evidence="2">Uncharacterized protein</fullName>
    </submittedName>
</protein>